<comment type="caution">
    <text evidence="2">The sequence shown here is derived from an EMBL/GenBank/DDBJ whole genome shotgun (WGS) entry which is preliminary data.</text>
</comment>
<organism evidence="2 3">
    <name type="scientific">Thermohalobaculum xanthum</name>
    <dbReference type="NCBI Taxonomy" id="2753746"/>
    <lineage>
        <taxon>Bacteria</taxon>
        <taxon>Pseudomonadati</taxon>
        <taxon>Pseudomonadota</taxon>
        <taxon>Alphaproteobacteria</taxon>
        <taxon>Rhodobacterales</taxon>
        <taxon>Paracoccaceae</taxon>
        <taxon>Thermohalobaculum</taxon>
    </lineage>
</organism>
<dbReference type="SMART" id="SM00834">
    <property type="entry name" value="CxxC_CXXC_SSSS"/>
    <property type="match status" value="1"/>
</dbReference>
<evidence type="ECO:0000259" key="1">
    <source>
        <dbReference type="SMART" id="SM00834"/>
    </source>
</evidence>
<keyword evidence="3" id="KW-1185">Reference proteome</keyword>
<reference evidence="2" key="1">
    <citation type="submission" date="2020-12" db="EMBL/GenBank/DDBJ databases">
        <title>Bacterial taxonomy.</title>
        <authorList>
            <person name="Pan X."/>
        </authorList>
    </citation>
    <scope>NUCLEOTIDE SEQUENCE</scope>
    <source>
        <strain evidence="2">M0105</strain>
    </source>
</reference>
<proteinExistence type="predicted"/>
<gene>
    <name evidence="2" type="ORF">H0I76_03390</name>
</gene>
<dbReference type="Proteomes" id="UP000655420">
    <property type="component" value="Unassembled WGS sequence"/>
</dbReference>
<dbReference type="Pfam" id="PF09723">
    <property type="entry name" value="Zn_ribbon_8"/>
    <property type="match status" value="1"/>
</dbReference>
<evidence type="ECO:0000313" key="3">
    <source>
        <dbReference type="Proteomes" id="UP000655420"/>
    </source>
</evidence>
<accession>A0A8J7SAA9</accession>
<dbReference type="AlphaFoldDB" id="A0A8J7SAA9"/>
<sequence length="99" mass="10771">MPIYGYLCTSCGPFDSWATLDRSDQSCACPSCGAESRREVAMPHLATMNPTLRGAFARSEKSGSEPKVVKKKHLAGCGCAICKLGPRQNNVRKRWSIGH</sequence>
<dbReference type="EMBL" id="JAEHHL010000001">
    <property type="protein sequence ID" value="MBK0398222.1"/>
    <property type="molecule type" value="Genomic_DNA"/>
</dbReference>
<dbReference type="RefSeq" id="WP_200607075.1">
    <property type="nucleotide sequence ID" value="NZ_JAEHHL010000001.1"/>
</dbReference>
<protein>
    <submittedName>
        <fullName evidence="2">Zinc ribbon domain-containing protein</fullName>
    </submittedName>
</protein>
<dbReference type="InterPro" id="IPR013429">
    <property type="entry name" value="Regulatory_FmdB_Zinc_ribbon"/>
</dbReference>
<name>A0A8J7SAA9_9RHOB</name>
<evidence type="ECO:0000313" key="2">
    <source>
        <dbReference type="EMBL" id="MBK0398222.1"/>
    </source>
</evidence>
<feature type="domain" description="Putative regulatory protein FmdB zinc ribbon" evidence="1">
    <location>
        <begin position="1"/>
        <end position="41"/>
    </location>
</feature>
<dbReference type="NCBIfam" id="TIGR02605">
    <property type="entry name" value="CxxC_CxxC_SSSS"/>
    <property type="match status" value="1"/>
</dbReference>